<feature type="region of interest" description="Disordered" evidence="1">
    <location>
        <begin position="60"/>
        <end position="86"/>
    </location>
</feature>
<evidence type="ECO:0000313" key="4">
    <source>
        <dbReference type="Proteomes" id="UP000571554"/>
    </source>
</evidence>
<feature type="compositionally biased region" description="Low complexity" evidence="1">
    <location>
        <begin position="76"/>
        <end position="86"/>
    </location>
</feature>
<sequence>MRTFGALLWIGRIAATCYGHAVFLLMAQKHAGEPRAAAVPVGRDLSVIARDRADAVTRPARATARRCASPEPVRRPPVARCAPRYA</sequence>
<gene>
    <name evidence="3" type="ORF">F4827_007128</name>
</gene>
<comment type="caution">
    <text evidence="3">The sequence shown here is derived from an EMBL/GenBank/DDBJ whole genome shotgun (WGS) entry which is preliminary data.</text>
</comment>
<proteinExistence type="predicted"/>
<keyword evidence="2" id="KW-0812">Transmembrane</keyword>
<keyword evidence="2" id="KW-1133">Transmembrane helix</keyword>
<accession>A0A7W9U757</accession>
<protein>
    <submittedName>
        <fullName evidence="3">Uncharacterized protein</fullName>
    </submittedName>
</protein>
<feature type="transmembrane region" description="Helical" evidence="2">
    <location>
        <begin position="6"/>
        <end position="27"/>
    </location>
</feature>
<keyword evidence="4" id="KW-1185">Reference proteome</keyword>
<name>A0A7W9U757_9BURK</name>
<evidence type="ECO:0000256" key="2">
    <source>
        <dbReference type="SAM" id="Phobius"/>
    </source>
</evidence>
<dbReference type="Proteomes" id="UP000571554">
    <property type="component" value="Unassembled WGS sequence"/>
</dbReference>
<evidence type="ECO:0000313" key="3">
    <source>
        <dbReference type="EMBL" id="MBB6107245.1"/>
    </source>
</evidence>
<dbReference type="EMBL" id="JACHBW010000056">
    <property type="protein sequence ID" value="MBB6107245.1"/>
    <property type="molecule type" value="Genomic_DNA"/>
</dbReference>
<keyword evidence="2" id="KW-0472">Membrane</keyword>
<reference evidence="3 4" key="1">
    <citation type="submission" date="2020-08" db="EMBL/GenBank/DDBJ databases">
        <title>Above-ground endophytic microbial communities from plants in different locations in the United States.</title>
        <authorList>
            <person name="Frank C."/>
        </authorList>
    </citation>
    <scope>NUCLEOTIDE SEQUENCE [LARGE SCALE GENOMIC DNA]</scope>
    <source>
        <strain evidence="3 4">WP4_2_2</strain>
    </source>
</reference>
<evidence type="ECO:0000256" key="1">
    <source>
        <dbReference type="SAM" id="MobiDB-lite"/>
    </source>
</evidence>
<dbReference type="AlphaFoldDB" id="A0A7W9U757"/>
<organism evidence="3 4">
    <name type="scientific">Paraburkholderia bannensis</name>
    <dbReference type="NCBI Taxonomy" id="765414"/>
    <lineage>
        <taxon>Bacteria</taxon>
        <taxon>Pseudomonadati</taxon>
        <taxon>Pseudomonadota</taxon>
        <taxon>Betaproteobacteria</taxon>
        <taxon>Burkholderiales</taxon>
        <taxon>Burkholderiaceae</taxon>
        <taxon>Paraburkholderia</taxon>
    </lineage>
</organism>